<accession>A0A0K2X622</accession>
<evidence type="ECO:0000259" key="1">
    <source>
        <dbReference type="Pfam" id="PF13488"/>
    </source>
</evidence>
<evidence type="ECO:0000313" key="6">
    <source>
        <dbReference type="Proteomes" id="UP000041394"/>
    </source>
</evidence>
<dbReference type="InterPro" id="IPR039567">
    <property type="entry name" value="Gly-zipper"/>
</dbReference>
<sequence>MPEKSRMPKIPKAAAGFAIGGFLGSMIPVVGTIIGAGVGATIGGVMGLMEKEPKDTDEQKP</sequence>
<keyword evidence="5" id="KW-1185">Reference proteome</keyword>
<protein>
    <recommendedName>
        <fullName evidence="1">Glycine zipper domain-containing protein</fullName>
    </recommendedName>
</protein>
<organism evidence="2 5">
    <name type="scientific">Helicobacter ailurogastricus</name>
    <dbReference type="NCBI Taxonomy" id="1578720"/>
    <lineage>
        <taxon>Bacteria</taxon>
        <taxon>Pseudomonadati</taxon>
        <taxon>Campylobacterota</taxon>
        <taxon>Epsilonproteobacteria</taxon>
        <taxon>Campylobacterales</taxon>
        <taxon>Helicobacteraceae</taxon>
        <taxon>Helicobacter</taxon>
    </lineage>
</organism>
<dbReference type="RefSeq" id="WP_082346365.1">
    <property type="nucleotide sequence ID" value="NZ_CDMH01000022.1"/>
</dbReference>
<reference evidence="5" key="2">
    <citation type="submission" date="2014-12" db="EMBL/GenBank/DDBJ databases">
        <authorList>
            <person name="Smet A."/>
        </authorList>
    </citation>
    <scope>NUCLEOTIDE SEQUENCE [LARGE SCALE GENOMIC DNA]</scope>
</reference>
<evidence type="ECO:0000313" key="5">
    <source>
        <dbReference type="Proteomes" id="UP000038622"/>
    </source>
</evidence>
<gene>
    <name evidence="2" type="ORF">HAL011_07940</name>
    <name evidence="3" type="ORF">HAL013_04750</name>
    <name evidence="4" type="ORF">HAL09_14080</name>
</gene>
<dbReference type="EMBL" id="CDMH01000022">
    <property type="protein sequence ID" value="CRF42306.1"/>
    <property type="molecule type" value="Genomic_DNA"/>
</dbReference>
<dbReference type="AlphaFoldDB" id="A0A0K2X622"/>
<feature type="domain" description="Glycine zipper" evidence="1">
    <location>
        <begin position="13"/>
        <end position="51"/>
    </location>
</feature>
<evidence type="ECO:0000313" key="2">
    <source>
        <dbReference type="EMBL" id="CRF41018.1"/>
    </source>
</evidence>
<dbReference type="Proteomes" id="UP000041394">
    <property type="component" value="Unassembled WGS sequence"/>
</dbReference>
<name>A0A0K2X622_9HELI</name>
<dbReference type="Proteomes" id="UP000045175">
    <property type="component" value="Unassembled WGS sequence"/>
</dbReference>
<reference evidence="6 7" key="3">
    <citation type="submission" date="2014-12" db="EMBL/GenBank/DDBJ databases">
        <authorList>
            <person name="Jaenicke S."/>
        </authorList>
    </citation>
    <scope>NUCLEOTIDE SEQUENCE [LARGE SCALE GENOMIC DNA]</scope>
</reference>
<dbReference type="EMBL" id="CDMN01000058">
    <property type="protein sequence ID" value="CRF44796.1"/>
    <property type="molecule type" value="Genomic_DNA"/>
</dbReference>
<dbReference type="STRING" id="1578720.HAL011_07940"/>
<dbReference type="Proteomes" id="UP000038622">
    <property type="component" value="Unassembled WGS sequence"/>
</dbReference>
<evidence type="ECO:0000313" key="4">
    <source>
        <dbReference type="EMBL" id="CRF44796.1"/>
    </source>
</evidence>
<reference evidence="2" key="1">
    <citation type="submission" date="2014-12" db="EMBL/GenBank/DDBJ databases">
        <title>Whole genome sequences of four Staphylococcus schleiferi canine isolates.</title>
        <authorList>
            <person name="Misic A.M."/>
            <person name="Cain C."/>
            <person name="Morris D.O."/>
            <person name="Rankin S."/>
            <person name="Beiting D."/>
        </authorList>
    </citation>
    <scope>NUCLEOTIDE SEQUENCE</scope>
    <source>
        <strain evidence="2">ASB11</strain>
        <strain evidence="3">ASB13</strain>
        <strain evidence="4">ASB9</strain>
    </source>
</reference>
<dbReference type="Pfam" id="PF13488">
    <property type="entry name" value="Gly-zipper_Omp"/>
    <property type="match status" value="1"/>
</dbReference>
<evidence type="ECO:0000313" key="3">
    <source>
        <dbReference type="EMBL" id="CRF42306.1"/>
    </source>
</evidence>
<proteinExistence type="predicted"/>
<evidence type="ECO:0000313" key="7">
    <source>
        <dbReference type="Proteomes" id="UP000045175"/>
    </source>
</evidence>
<dbReference type="EMBL" id="CDML01000025">
    <property type="protein sequence ID" value="CRF41018.1"/>
    <property type="molecule type" value="Genomic_DNA"/>
</dbReference>